<sequence>MVVYRYRTKDGVLADRVFQMGKAPASIMINGRRANRDFSTVNVPSSAGWPMPGCVASGVHPDQAGELRKHFTDHGLSVEVNKDGDPIYESRKHQEKALACRGMHNKS</sequence>
<organism evidence="1">
    <name type="scientific">marine sediment metagenome</name>
    <dbReference type="NCBI Taxonomy" id="412755"/>
    <lineage>
        <taxon>unclassified sequences</taxon>
        <taxon>metagenomes</taxon>
        <taxon>ecological metagenomes</taxon>
    </lineage>
</organism>
<dbReference type="AlphaFoldDB" id="A0A0F9HSH7"/>
<name>A0A0F9HSH7_9ZZZZ</name>
<comment type="caution">
    <text evidence="1">The sequence shown here is derived from an EMBL/GenBank/DDBJ whole genome shotgun (WGS) entry which is preliminary data.</text>
</comment>
<proteinExistence type="predicted"/>
<gene>
    <name evidence="1" type="ORF">LCGC14_1666420</name>
</gene>
<protein>
    <submittedName>
        <fullName evidence="1">Uncharacterized protein</fullName>
    </submittedName>
</protein>
<dbReference type="EMBL" id="LAZR01014239">
    <property type="protein sequence ID" value="KKM18366.1"/>
    <property type="molecule type" value="Genomic_DNA"/>
</dbReference>
<accession>A0A0F9HSH7</accession>
<reference evidence="1" key="1">
    <citation type="journal article" date="2015" name="Nature">
        <title>Complex archaea that bridge the gap between prokaryotes and eukaryotes.</title>
        <authorList>
            <person name="Spang A."/>
            <person name="Saw J.H."/>
            <person name="Jorgensen S.L."/>
            <person name="Zaremba-Niedzwiedzka K."/>
            <person name="Martijn J."/>
            <person name="Lind A.E."/>
            <person name="van Eijk R."/>
            <person name="Schleper C."/>
            <person name="Guy L."/>
            <person name="Ettema T.J."/>
        </authorList>
    </citation>
    <scope>NUCLEOTIDE SEQUENCE</scope>
</reference>
<evidence type="ECO:0000313" key="1">
    <source>
        <dbReference type="EMBL" id="KKM18366.1"/>
    </source>
</evidence>